<protein>
    <submittedName>
        <fullName evidence="1">Uncharacterized protein</fullName>
    </submittedName>
</protein>
<keyword evidence="2" id="KW-1185">Reference proteome</keyword>
<accession>A0AA38XAY7</accession>
<proteinExistence type="predicted"/>
<name>A0AA38XAY7_9EURO</name>
<comment type="caution">
    <text evidence="1">The sequence shown here is derived from an EMBL/GenBank/DDBJ whole genome shotgun (WGS) entry which is preliminary data.</text>
</comment>
<dbReference type="EMBL" id="JAPDRK010000008">
    <property type="protein sequence ID" value="KAJ9609996.1"/>
    <property type="molecule type" value="Genomic_DNA"/>
</dbReference>
<reference evidence="1" key="1">
    <citation type="submission" date="2022-10" db="EMBL/GenBank/DDBJ databases">
        <title>Culturing micro-colonial fungi from biological soil crusts in the Mojave desert and describing Neophaeococcomyces mojavensis, and introducing the new genera and species Taxawa tesnikishii.</title>
        <authorList>
            <person name="Kurbessoian T."/>
            <person name="Stajich J.E."/>
        </authorList>
    </citation>
    <scope>NUCLEOTIDE SEQUENCE</scope>
    <source>
        <strain evidence="1">TK_41</strain>
    </source>
</reference>
<dbReference type="Proteomes" id="UP001172673">
    <property type="component" value="Unassembled WGS sequence"/>
</dbReference>
<organism evidence="1 2">
    <name type="scientific">Cladophialophora chaetospira</name>
    <dbReference type="NCBI Taxonomy" id="386627"/>
    <lineage>
        <taxon>Eukaryota</taxon>
        <taxon>Fungi</taxon>
        <taxon>Dikarya</taxon>
        <taxon>Ascomycota</taxon>
        <taxon>Pezizomycotina</taxon>
        <taxon>Eurotiomycetes</taxon>
        <taxon>Chaetothyriomycetidae</taxon>
        <taxon>Chaetothyriales</taxon>
        <taxon>Herpotrichiellaceae</taxon>
        <taxon>Cladophialophora</taxon>
    </lineage>
</organism>
<gene>
    <name evidence="1" type="ORF">H2200_006326</name>
</gene>
<evidence type="ECO:0000313" key="2">
    <source>
        <dbReference type="Proteomes" id="UP001172673"/>
    </source>
</evidence>
<sequence>MDTYGHDGYRDDPLSTLTPTVRFQRKLGETQSEAILQIDRDALSKAPEERNILLAPTINACLSKLASLSVECSSMLDQMLLLAAQLQVSACHLIAPSPVVGDVNLVNLYADACTMIELAQQLDQEQDICEYGSTNTNMTWNLAACIILRVGKSHVRNSLDVRRGQKCYFITINLNKKQSVRSDDIASRATMILSQLWTSKVVIKQPDDTPDSLWLRCRNRLGWSVVFDCFWLWRQEFGGQPNPYDAIEDEKTSSRASSAVLTSPGNDCMMGIGWTPDTVFQDFQWPVFDEFLYDGWAGGSGTNPTLT</sequence>
<evidence type="ECO:0000313" key="1">
    <source>
        <dbReference type="EMBL" id="KAJ9609996.1"/>
    </source>
</evidence>
<dbReference type="AlphaFoldDB" id="A0AA38XAY7"/>